<organism evidence="1">
    <name type="scientific">Mycobacterium leprae</name>
    <dbReference type="NCBI Taxonomy" id="1769"/>
    <lineage>
        <taxon>Bacteria</taxon>
        <taxon>Bacillati</taxon>
        <taxon>Actinomycetota</taxon>
        <taxon>Actinomycetes</taxon>
        <taxon>Mycobacteriales</taxon>
        <taxon>Mycobacteriaceae</taxon>
        <taxon>Mycobacterium</taxon>
    </lineage>
</organism>
<evidence type="ECO:0000313" key="1">
    <source>
        <dbReference type="EMBL" id="AAA62948.1"/>
    </source>
</evidence>
<reference evidence="1" key="1">
    <citation type="submission" date="1994-09" db="EMBL/GenBank/DDBJ databases">
        <authorList>
            <person name="Robison K."/>
        </authorList>
    </citation>
    <scope>NUCLEOTIDE SEQUENCE</scope>
</reference>
<proteinExistence type="predicted"/>
<protein>
    <submittedName>
        <fullName evidence="1">U1764ad</fullName>
    </submittedName>
</protein>
<sequence>MRHLQLLQALREDLHTRVHPDAITAHRDRQHLSPVFRSEPFNSVRVLVRTDGSDDWKCEVAVPRFDAHRLSRD</sequence>
<dbReference type="AlphaFoldDB" id="Q50014"/>
<accession>Q50014</accession>
<name>Q50014_MYCLR</name>
<reference evidence="1" key="2">
    <citation type="submission" date="1995-04" db="EMBL/GenBank/DDBJ databases">
        <authorList>
            <person name="Smith D.R."/>
        </authorList>
    </citation>
    <scope>NUCLEOTIDE SEQUENCE</scope>
</reference>
<dbReference type="EMBL" id="U15181">
    <property type="protein sequence ID" value="AAA62948.1"/>
    <property type="molecule type" value="Genomic_DNA"/>
</dbReference>